<dbReference type="PANTHER" id="PTHR10857">
    <property type="entry name" value="COPINE"/>
    <property type="match status" value="1"/>
</dbReference>
<accession>A0A3B5KXT3</accession>
<organism evidence="2 3">
    <name type="scientific">Xiphophorus couchianus</name>
    <name type="common">Monterrey platyfish</name>
    <dbReference type="NCBI Taxonomy" id="32473"/>
    <lineage>
        <taxon>Eukaryota</taxon>
        <taxon>Metazoa</taxon>
        <taxon>Chordata</taxon>
        <taxon>Craniata</taxon>
        <taxon>Vertebrata</taxon>
        <taxon>Euteleostomi</taxon>
        <taxon>Actinopterygii</taxon>
        <taxon>Neopterygii</taxon>
        <taxon>Teleostei</taxon>
        <taxon>Neoteleostei</taxon>
        <taxon>Acanthomorphata</taxon>
        <taxon>Ovalentaria</taxon>
        <taxon>Atherinomorphae</taxon>
        <taxon>Cyprinodontiformes</taxon>
        <taxon>Poeciliidae</taxon>
        <taxon>Poeciliinae</taxon>
        <taxon>Xiphophorus</taxon>
    </lineage>
</organism>
<dbReference type="GO" id="GO:0071277">
    <property type="term" value="P:cellular response to calcium ion"/>
    <property type="evidence" value="ECO:0007669"/>
    <property type="project" value="TreeGrafter"/>
</dbReference>
<proteinExistence type="predicted"/>
<reference evidence="2" key="2">
    <citation type="submission" date="2025-09" db="UniProtKB">
        <authorList>
            <consortium name="Ensembl"/>
        </authorList>
    </citation>
    <scope>IDENTIFICATION</scope>
</reference>
<dbReference type="GeneTree" id="ENSGT00940000154968"/>
<dbReference type="InterPro" id="IPR045052">
    <property type="entry name" value="Copine"/>
</dbReference>
<dbReference type="Gene3D" id="2.60.40.150">
    <property type="entry name" value="C2 domain"/>
    <property type="match status" value="1"/>
</dbReference>
<dbReference type="GO" id="GO:0030971">
    <property type="term" value="F:receptor tyrosine kinase binding"/>
    <property type="evidence" value="ECO:0007669"/>
    <property type="project" value="TreeGrafter"/>
</dbReference>
<dbReference type="PANTHER" id="PTHR10857:SF22">
    <property type="entry name" value="COPINE-3"/>
    <property type="match status" value="1"/>
</dbReference>
<reference evidence="2" key="1">
    <citation type="submission" date="2025-08" db="UniProtKB">
        <authorList>
            <consortium name="Ensembl"/>
        </authorList>
    </citation>
    <scope>IDENTIFICATION</scope>
</reference>
<dbReference type="SMART" id="SM00239">
    <property type="entry name" value="C2"/>
    <property type="match status" value="1"/>
</dbReference>
<dbReference type="FunFam" id="2.60.40.150:FF:000099">
    <property type="entry name" value="Copine 3"/>
    <property type="match status" value="1"/>
</dbReference>
<dbReference type="Pfam" id="PF00168">
    <property type="entry name" value="C2"/>
    <property type="match status" value="1"/>
</dbReference>
<dbReference type="InterPro" id="IPR035892">
    <property type="entry name" value="C2_domain_sf"/>
</dbReference>
<dbReference type="GO" id="GO:0005544">
    <property type="term" value="F:calcium-dependent phospholipid binding"/>
    <property type="evidence" value="ECO:0007669"/>
    <property type="project" value="InterPro"/>
</dbReference>
<feature type="domain" description="C2" evidence="1">
    <location>
        <begin position="1"/>
        <end position="108"/>
    </location>
</feature>
<protein>
    <submittedName>
        <fullName evidence="2">Copine 3</fullName>
    </submittedName>
</protein>
<dbReference type="Proteomes" id="UP000261380">
    <property type="component" value="Unplaced"/>
</dbReference>
<dbReference type="CDD" id="cd04048">
    <property type="entry name" value="C2A_Copine"/>
    <property type="match status" value="1"/>
</dbReference>
<dbReference type="PROSITE" id="PS50004">
    <property type="entry name" value="C2"/>
    <property type="match status" value="1"/>
</dbReference>
<sequence length="132" mass="15304">MVELTIWCENLMDMDVFSKSDPLCALYISTSGSHWYEFGRTEMILNCLNPKFARRFVIDYYFEMVQKLKFCVYDIDNSTYDLSDDDFLGELECTLGQIVSNRQMTRQLLLKDRRPAGHGTITVRGPSAHPTI</sequence>
<evidence type="ECO:0000259" key="1">
    <source>
        <dbReference type="PROSITE" id="PS50004"/>
    </source>
</evidence>
<dbReference type="GO" id="GO:0038128">
    <property type="term" value="P:ERBB2 signaling pathway"/>
    <property type="evidence" value="ECO:0007669"/>
    <property type="project" value="TreeGrafter"/>
</dbReference>
<dbReference type="SUPFAM" id="SSF49562">
    <property type="entry name" value="C2 domain (Calcium/lipid-binding domain, CaLB)"/>
    <property type="match status" value="1"/>
</dbReference>
<dbReference type="InterPro" id="IPR000008">
    <property type="entry name" value="C2_dom"/>
</dbReference>
<evidence type="ECO:0000313" key="2">
    <source>
        <dbReference type="Ensembl" id="ENSXCOP00000004913.1"/>
    </source>
</evidence>
<dbReference type="AlphaFoldDB" id="A0A3B5KXT3"/>
<dbReference type="GO" id="GO:0005886">
    <property type="term" value="C:plasma membrane"/>
    <property type="evidence" value="ECO:0007669"/>
    <property type="project" value="TreeGrafter"/>
</dbReference>
<evidence type="ECO:0000313" key="3">
    <source>
        <dbReference type="Proteomes" id="UP000261380"/>
    </source>
</evidence>
<keyword evidence="3" id="KW-1185">Reference proteome</keyword>
<name>A0A3B5KXT3_9TELE</name>
<dbReference type="Ensembl" id="ENSXCOT00000004973.1">
    <property type="protein sequence ID" value="ENSXCOP00000004913.1"/>
    <property type="gene ID" value="ENSXCOG00000003846.1"/>
</dbReference>
<gene>
    <name evidence="2" type="primary">CPNE3</name>
</gene>